<dbReference type="InterPro" id="IPR051126">
    <property type="entry name" value="Thiosulfate_sulfurtransferase"/>
</dbReference>
<dbReference type="Gene3D" id="3.40.250.10">
    <property type="entry name" value="Rhodanese-like domain"/>
    <property type="match status" value="2"/>
</dbReference>
<dbReference type="PROSITE" id="PS50206">
    <property type="entry name" value="RHODANESE_3"/>
    <property type="match status" value="2"/>
</dbReference>
<dbReference type="SUPFAM" id="SSF52821">
    <property type="entry name" value="Rhodanese/Cell cycle control phosphatase"/>
    <property type="match status" value="2"/>
</dbReference>
<comment type="caution">
    <text evidence="5">The sequence shown here is derived from an EMBL/GenBank/DDBJ whole genome shotgun (WGS) entry which is preliminary data.</text>
</comment>
<keyword evidence="6" id="KW-1185">Reference proteome</keyword>
<dbReference type="EMBL" id="BAAANS010000027">
    <property type="protein sequence ID" value="GAA2104797.1"/>
    <property type="molecule type" value="Genomic_DNA"/>
</dbReference>
<gene>
    <name evidence="5" type="ORF">GCM10009759_41320</name>
</gene>
<protein>
    <recommendedName>
        <fullName evidence="3">Sulfurtransferase</fullName>
    </recommendedName>
</protein>
<dbReference type="CDD" id="cd01448">
    <property type="entry name" value="TST_Repeat_1"/>
    <property type="match status" value="1"/>
</dbReference>
<feature type="domain" description="Rhodanese" evidence="4">
    <location>
        <begin position="153"/>
        <end position="271"/>
    </location>
</feature>
<evidence type="ECO:0000256" key="2">
    <source>
        <dbReference type="ARBA" id="ARBA00047549"/>
    </source>
</evidence>
<dbReference type="PROSITE" id="PS00683">
    <property type="entry name" value="RHODANESE_2"/>
    <property type="match status" value="1"/>
</dbReference>
<dbReference type="CDD" id="cd01449">
    <property type="entry name" value="TST_Repeat_2"/>
    <property type="match status" value="1"/>
</dbReference>
<reference evidence="5 6" key="1">
    <citation type="journal article" date="2019" name="Int. J. Syst. Evol. Microbiol.">
        <title>The Global Catalogue of Microorganisms (GCM) 10K type strain sequencing project: providing services to taxonomists for standard genome sequencing and annotation.</title>
        <authorList>
            <consortium name="The Broad Institute Genomics Platform"/>
            <consortium name="The Broad Institute Genome Sequencing Center for Infectious Disease"/>
            <person name="Wu L."/>
            <person name="Ma J."/>
        </authorList>
    </citation>
    <scope>NUCLEOTIDE SEQUENCE [LARGE SCALE GENOMIC DNA]</scope>
    <source>
        <strain evidence="5 6">JCM 14559</strain>
    </source>
</reference>
<proteinExistence type="predicted"/>
<dbReference type="PANTHER" id="PTHR43855">
    <property type="entry name" value="THIOSULFATE SULFURTRANSFERASE"/>
    <property type="match status" value="1"/>
</dbReference>
<accession>A0ABN2X5R8</accession>
<dbReference type="InterPro" id="IPR036873">
    <property type="entry name" value="Rhodanese-like_dom_sf"/>
</dbReference>
<dbReference type="SMART" id="SM00450">
    <property type="entry name" value="RHOD"/>
    <property type="match status" value="2"/>
</dbReference>
<dbReference type="InterPro" id="IPR001763">
    <property type="entry name" value="Rhodanese-like_dom"/>
</dbReference>
<dbReference type="InterPro" id="IPR001307">
    <property type="entry name" value="Thiosulphate_STrfase_CS"/>
</dbReference>
<evidence type="ECO:0000313" key="6">
    <source>
        <dbReference type="Proteomes" id="UP001500897"/>
    </source>
</evidence>
<evidence type="ECO:0000256" key="3">
    <source>
        <dbReference type="RuleBase" id="RU000507"/>
    </source>
</evidence>
<sequence length="292" mass="32602">MTRHSPVVTADWVARHRSDEHVVLVEITDGGPGPTGWIPGAVSLNWRTDLQHPVRRDVPDAAQIAATLGSLGIGPDDTIVLYSGNSNWWATAAFWLLRVYGHRDLRLLDGGRARWEAQGGELTFRRPERPPTAYPVPTADLSLRATRTDVLDGIGRINLLDVRSLPEYLGDRTTPPDVPEDLHVRPGHVQSAQHFPWDLHVRPDGCFRTPEELRAVYAELDTTVPTVVYCRIGWRSSLVWFVLHELLGLPNVRNYDGSWQEFGAMVGAPVVRGPLPWGEVRGTNERKETVDA</sequence>
<evidence type="ECO:0000313" key="5">
    <source>
        <dbReference type="EMBL" id="GAA2104797.1"/>
    </source>
</evidence>
<name>A0ABN2X5R8_9ACTN</name>
<evidence type="ECO:0000259" key="4">
    <source>
        <dbReference type="PROSITE" id="PS50206"/>
    </source>
</evidence>
<keyword evidence="3" id="KW-0808">Transferase</keyword>
<feature type="domain" description="Rhodanese" evidence="4">
    <location>
        <begin position="36"/>
        <end position="124"/>
    </location>
</feature>
<dbReference type="Pfam" id="PF00581">
    <property type="entry name" value="Rhodanese"/>
    <property type="match status" value="2"/>
</dbReference>
<organism evidence="5 6">
    <name type="scientific">Kitasatospora saccharophila</name>
    <dbReference type="NCBI Taxonomy" id="407973"/>
    <lineage>
        <taxon>Bacteria</taxon>
        <taxon>Bacillati</taxon>
        <taxon>Actinomycetota</taxon>
        <taxon>Actinomycetes</taxon>
        <taxon>Kitasatosporales</taxon>
        <taxon>Streptomycetaceae</taxon>
        <taxon>Kitasatospora</taxon>
    </lineage>
</organism>
<keyword evidence="1" id="KW-0677">Repeat</keyword>
<comment type="catalytic activity">
    <reaction evidence="2">
        <text>thiosulfate + hydrogen cyanide = thiocyanate + sulfite + 2 H(+)</text>
        <dbReference type="Rhea" id="RHEA:16881"/>
        <dbReference type="ChEBI" id="CHEBI:15378"/>
        <dbReference type="ChEBI" id="CHEBI:17359"/>
        <dbReference type="ChEBI" id="CHEBI:18022"/>
        <dbReference type="ChEBI" id="CHEBI:18407"/>
        <dbReference type="ChEBI" id="CHEBI:33542"/>
        <dbReference type="EC" id="2.8.1.1"/>
    </reaction>
</comment>
<dbReference type="Proteomes" id="UP001500897">
    <property type="component" value="Unassembled WGS sequence"/>
</dbReference>
<evidence type="ECO:0000256" key="1">
    <source>
        <dbReference type="ARBA" id="ARBA00022737"/>
    </source>
</evidence>
<dbReference type="PANTHER" id="PTHR43855:SF1">
    <property type="entry name" value="THIOSULFATE SULFURTRANSFERASE"/>
    <property type="match status" value="1"/>
</dbReference>